<evidence type="ECO:0000256" key="3">
    <source>
        <dbReference type="PROSITE-ProRule" id="PRU00433"/>
    </source>
</evidence>
<evidence type="ECO:0000313" key="6">
    <source>
        <dbReference type="EMBL" id="EEF62589.1"/>
    </source>
</evidence>
<dbReference type="GO" id="GO:0046872">
    <property type="term" value="F:metal ion binding"/>
    <property type="evidence" value="ECO:0007669"/>
    <property type="project" value="UniProtKB-KW"/>
</dbReference>
<dbReference type="PANTHER" id="PTHR35889:SF3">
    <property type="entry name" value="F-BOX DOMAIN-CONTAINING PROTEIN"/>
    <property type="match status" value="1"/>
</dbReference>
<dbReference type="GO" id="GO:0020037">
    <property type="term" value="F:heme binding"/>
    <property type="evidence" value="ECO:0007669"/>
    <property type="project" value="InterPro"/>
</dbReference>
<evidence type="ECO:0000256" key="1">
    <source>
        <dbReference type="ARBA" id="ARBA00022723"/>
    </source>
</evidence>
<dbReference type="GO" id="GO:0009055">
    <property type="term" value="F:electron transfer activity"/>
    <property type="evidence" value="ECO:0007669"/>
    <property type="project" value="InterPro"/>
</dbReference>
<dbReference type="InterPro" id="IPR009056">
    <property type="entry name" value="Cyt_c-like_dom"/>
</dbReference>
<protein>
    <recommendedName>
        <fullName evidence="5">Cytochrome c domain-containing protein</fullName>
    </recommendedName>
</protein>
<dbReference type="PANTHER" id="PTHR35889">
    <property type="entry name" value="CYCLOINULO-OLIGOSACCHARIDE FRUCTANOTRANSFERASE-RELATED"/>
    <property type="match status" value="1"/>
</dbReference>
<evidence type="ECO:0000259" key="5">
    <source>
        <dbReference type="PROSITE" id="PS51007"/>
    </source>
</evidence>
<organism evidence="6 7">
    <name type="scientific">Pedosphaera parvula (strain Ellin514)</name>
    <dbReference type="NCBI Taxonomy" id="320771"/>
    <lineage>
        <taxon>Bacteria</taxon>
        <taxon>Pseudomonadati</taxon>
        <taxon>Verrucomicrobiota</taxon>
        <taxon>Pedosphaerae</taxon>
        <taxon>Pedosphaerales</taxon>
        <taxon>Pedosphaeraceae</taxon>
        <taxon>Pedosphaera</taxon>
    </lineage>
</organism>
<evidence type="ECO:0000256" key="4">
    <source>
        <dbReference type="SAM" id="MobiDB-lite"/>
    </source>
</evidence>
<feature type="compositionally biased region" description="Basic and acidic residues" evidence="4">
    <location>
        <begin position="443"/>
        <end position="468"/>
    </location>
</feature>
<gene>
    <name evidence="6" type="ORF">Cflav_PD5224</name>
</gene>
<keyword evidence="1 3" id="KW-0479">Metal-binding</keyword>
<dbReference type="EMBL" id="ABOX02000004">
    <property type="protein sequence ID" value="EEF62589.1"/>
    <property type="molecule type" value="Genomic_DNA"/>
</dbReference>
<keyword evidence="2 3" id="KW-0408">Iron</keyword>
<dbReference type="InterPro" id="IPR022655">
    <property type="entry name" value="DUF1553"/>
</dbReference>
<keyword evidence="3" id="KW-0349">Heme</keyword>
<evidence type="ECO:0000313" key="7">
    <source>
        <dbReference type="Proteomes" id="UP000003688"/>
    </source>
</evidence>
<evidence type="ECO:0000256" key="2">
    <source>
        <dbReference type="ARBA" id="ARBA00023004"/>
    </source>
</evidence>
<feature type="domain" description="Cytochrome c" evidence="5">
    <location>
        <begin position="36"/>
        <end position="135"/>
    </location>
</feature>
<accession>B9XCC1</accession>
<comment type="caution">
    <text evidence="6">The sequence shown here is derived from an EMBL/GenBank/DDBJ whole genome shotgun (WGS) entry which is preliminary data.</text>
</comment>
<dbReference type="InterPro" id="IPR011444">
    <property type="entry name" value="DUF1549"/>
</dbReference>
<sequence length="834" mass="93677" precursor="true">MIYRPMNWNLSAIFGLCIALLVGAEFGLVRAAAAVKPNEEGLEFFEKHIRPVLVERCYKCHSIKSEKVKGGLLLDSKADLLKGGDSGPAIVPGKPEKSLLIKALRYTDPDLQMPPKQQLSTNQIKDFVAWIKMGAPDPRKQPLSVAGKSGITGMSVADSKKFWSFQPVNESTPPSVRNKKWVKSPVDQFILAKMEARNIPPNPAVDKRTLIRRATFDLTGLPPSPEEITAFLADNSSKAYEKLIDRLLASPAYGERWGRHWLDVVRYADTCGDNSDFPVPTAYKYRNYVINAFNKDMPYDEFLREQIAGDLMSAKSDEEKFEKIIATGYLAISRRFGSRANEFHLTIEDTIDNVGKAMLGLSVSCARCHDHKFDPIPNSDYYALYGIFNSTKYAFPGTEIYRHPKDFVPLATGTNIAAVAEYQTELAELDTKIENLLEQKRKFDRSDAGKTESKDDAASDAKESDSEQKLLQVKADLEDAKTRQKKLEANPPQVEKAFAVAEGKPADAKIQFKGEPTNLGELVPRGFLQVLGGQKLPTEEKGSGRLELAQWITDANNPLMPRVMVNRIWQHHFGRGIVDTPNDFGVRGKAPTHPELLDYLAGQFKKSGWSIKAMHKSIMLSAAYQLSSEERGDNAVVDANNDLFWRYNRRRLDAEEIRDAMLAVSGALDKTMGEEHPFPPENDWHFSQHKPFVAVYETNKRSVYLMQQRIKKQPFLEVFDGADPNATTGARPISTTPIQALFMMNDKFVYEQADKLAVRIGLAQSTEGKRIDYAYHLVFGRPATPEEIKMGRDYLRDSRAALKETRVPTDQQPRAALASYARVLFSSNEFLYVD</sequence>
<name>B9XCC1_PEDPL</name>
<dbReference type="Pfam" id="PF07635">
    <property type="entry name" value="PSCyt1"/>
    <property type="match status" value="1"/>
</dbReference>
<keyword evidence="7" id="KW-1185">Reference proteome</keyword>
<dbReference type="Pfam" id="PF07583">
    <property type="entry name" value="PSCyt2"/>
    <property type="match status" value="1"/>
</dbReference>
<dbReference type="STRING" id="320771.Cflav_PD5224"/>
<dbReference type="Pfam" id="PF07587">
    <property type="entry name" value="PSD1"/>
    <property type="match status" value="1"/>
</dbReference>
<feature type="region of interest" description="Disordered" evidence="4">
    <location>
        <begin position="443"/>
        <end position="469"/>
    </location>
</feature>
<dbReference type="PROSITE" id="PS51007">
    <property type="entry name" value="CYTC"/>
    <property type="match status" value="1"/>
</dbReference>
<dbReference type="InterPro" id="IPR011429">
    <property type="entry name" value="Cyt_c_Planctomycete-type"/>
</dbReference>
<dbReference type="Proteomes" id="UP000003688">
    <property type="component" value="Unassembled WGS sequence"/>
</dbReference>
<proteinExistence type="predicted"/>
<dbReference type="AlphaFoldDB" id="B9XCC1"/>
<reference evidence="6 7" key="1">
    <citation type="journal article" date="2011" name="J. Bacteriol.">
        <title>Genome sequence of 'Pedosphaera parvula' Ellin514, an aerobic Verrucomicrobial isolate from pasture soil.</title>
        <authorList>
            <person name="Kant R."/>
            <person name="van Passel M.W."/>
            <person name="Sangwan P."/>
            <person name="Palva A."/>
            <person name="Lucas S."/>
            <person name="Copeland A."/>
            <person name="Lapidus A."/>
            <person name="Glavina Del Rio T."/>
            <person name="Dalin E."/>
            <person name="Tice H."/>
            <person name="Bruce D."/>
            <person name="Goodwin L."/>
            <person name="Pitluck S."/>
            <person name="Chertkov O."/>
            <person name="Larimer F.W."/>
            <person name="Land M.L."/>
            <person name="Hauser L."/>
            <person name="Brettin T.S."/>
            <person name="Detter J.C."/>
            <person name="Han S."/>
            <person name="de Vos W.M."/>
            <person name="Janssen P.H."/>
            <person name="Smidt H."/>
        </authorList>
    </citation>
    <scope>NUCLEOTIDE SEQUENCE [LARGE SCALE GENOMIC DNA]</scope>
    <source>
        <strain evidence="6 7">Ellin514</strain>
    </source>
</reference>